<organism evidence="1 2">
    <name type="scientific">Gossypium stocksii</name>
    <dbReference type="NCBI Taxonomy" id="47602"/>
    <lineage>
        <taxon>Eukaryota</taxon>
        <taxon>Viridiplantae</taxon>
        <taxon>Streptophyta</taxon>
        <taxon>Embryophyta</taxon>
        <taxon>Tracheophyta</taxon>
        <taxon>Spermatophyta</taxon>
        <taxon>Magnoliopsida</taxon>
        <taxon>eudicotyledons</taxon>
        <taxon>Gunneridae</taxon>
        <taxon>Pentapetalae</taxon>
        <taxon>rosids</taxon>
        <taxon>malvids</taxon>
        <taxon>Malvales</taxon>
        <taxon>Malvaceae</taxon>
        <taxon>Malvoideae</taxon>
        <taxon>Gossypium</taxon>
    </lineage>
</organism>
<dbReference type="Proteomes" id="UP000828251">
    <property type="component" value="Unassembled WGS sequence"/>
</dbReference>
<comment type="caution">
    <text evidence="1">The sequence shown here is derived from an EMBL/GenBank/DDBJ whole genome shotgun (WGS) entry which is preliminary data.</text>
</comment>
<keyword evidence="2" id="KW-1185">Reference proteome</keyword>
<accession>A0A9D4AE27</accession>
<proteinExistence type="predicted"/>
<name>A0A9D4AE27_9ROSI</name>
<sequence length="86" mass="9836">MENATGASSQLYEGYHEETWDSHSLGNSNPGLSLQSVRWALPCRKTTRTMVAIKTCRCWLSETRRTPWLFQKAMLVLISVFEDNKA</sequence>
<gene>
    <name evidence="1" type="ORF">J1N35_011949</name>
</gene>
<evidence type="ECO:0000313" key="2">
    <source>
        <dbReference type="Proteomes" id="UP000828251"/>
    </source>
</evidence>
<evidence type="ECO:0000313" key="1">
    <source>
        <dbReference type="EMBL" id="KAH1108181.1"/>
    </source>
</evidence>
<dbReference type="AlphaFoldDB" id="A0A9D4AE27"/>
<dbReference type="EMBL" id="JAIQCV010000004">
    <property type="protein sequence ID" value="KAH1108181.1"/>
    <property type="molecule type" value="Genomic_DNA"/>
</dbReference>
<protein>
    <submittedName>
        <fullName evidence="1">Uncharacterized protein</fullName>
    </submittedName>
</protein>
<reference evidence="1 2" key="1">
    <citation type="journal article" date="2021" name="Plant Biotechnol. J.">
        <title>Multi-omics assisted identification of the key and species-specific regulatory components of drought-tolerant mechanisms in Gossypium stocksii.</title>
        <authorList>
            <person name="Yu D."/>
            <person name="Ke L."/>
            <person name="Zhang D."/>
            <person name="Wu Y."/>
            <person name="Sun Y."/>
            <person name="Mei J."/>
            <person name="Sun J."/>
            <person name="Sun Y."/>
        </authorList>
    </citation>
    <scope>NUCLEOTIDE SEQUENCE [LARGE SCALE GENOMIC DNA]</scope>
    <source>
        <strain evidence="2">cv. E1</strain>
        <tissue evidence="1">Leaf</tissue>
    </source>
</reference>